<dbReference type="Proteomes" id="UP000647424">
    <property type="component" value="Unassembled WGS sequence"/>
</dbReference>
<name>A0A927FF41_9BURK</name>
<comment type="caution">
    <text evidence="1">The sequence shown here is derived from an EMBL/GenBank/DDBJ whole genome shotgun (WGS) entry which is preliminary data.</text>
</comment>
<accession>A0A927FF41</accession>
<dbReference type="InterPro" id="IPR021409">
    <property type="entry name" value="DUF3047"/>
</dbReference>
<evidence type="ECO:0000313" key="2">
    <source>
        <dbReference type="Proteomes" id="UP000647424"/>
    </source>
</evidence>
<proteinExistence type="predicted"/>
<keyword evidence="2" id="KW-1185">Reference proteome</keyword>
<dbReference type="Pfam" id="PF11249">
    <property type="entry name" value="DUF3047"/>
    <property type="match status" value="1"/>
</dbReference>
<reference evidence="1" key="1">
    <citation type="submission" date="2020-09" db="EMBL/GenBank/DDBJ databases">
        <title>Genome seq and assembly of Limnohabitants sp.</title>
        <authorList>
            <person name="Chhetri G."/>
        </authorList>
    </citation>
    <scope>NUCLEOTIDE SEQUENCE</scope>
    <source>
        <strain evidence="1">JUR4</strain>
    </source>
</reference>
<protein>
    <submittedName>
        <fullName evidence="1">DUF3047 domain-containing protein</fullName>
    </submittedName>
</protein>
<dbReference type="RefSeq" id="WP_191817965.1">
    <property type="nucleotide sequence ID" value="NZ_JACYFT010000001.1"/>
</dbReference>
<dbReference type="PROSITE" id="PS51257">
    <property type="entry name" value="PROKAR_LIPOPROTEIN"/>
    <property type="match status" value="1"/>
</dbReference>
<dbReference type="AlphaFoldDB" id="A0A927FF41"/>
<sequence>MGIACIRWGAAAGILALLTLVSLGGCASAPSPSKAALGQWPLSFSAQDKAQWETVLLPGKLRTAFRLETHQGRQSLRADSEGSASMLRQKLHIEPSRLGRLTFEWQVQALIAEADMRQRETEDSPVRLILAFDGDRQKFSPKNAMLSELSRALTGEDMPYATLMYVWSNQQPAETVIVNPRTDRVRKIVVESGADRLQQWVRYERQIRADFEKAFGEPPGALLGLAIMTDTDNTQGKTRAWYGEIRLD</sequence>
<dbReference type="EMBL" id="JACYFT010000001">
    <property type="protein sequence ID" value="MBD8049503.1"/>
    <property type="molecule type" value="Genomic_DNA"/>
</dbReference>
<organism evidence="1 2">
    <name type="scientific">Limnohabitans radicicola</name>
    <dbReference type="NCBI Taxonomy" id="2771427"/>
    <lineage>
        <taxon>Bacteria</taxon>
        <taxon>Pseudomonadati</taxon>
        <taxon>Pseudomonadota</taxon>
        <taxon>Betaproteobacteria</taxon>
        <taxon>Burkholderiales</taxon>
        <taxon>Comamonadaceae</taxon>
        <taxon>Limnohabitans</taxon>
    </lineage>
</organism>
<gene>
    <name evidence="1" type="ORF">IC609_03030</name>
</gene>
<evidence type="ECO:0000313" key="1">
    <source>
        <dbReference type="EMBL" id="MBD8049503.1"/>
    </source>
</evidence>